<feature type="region of interest" description="Disordered" evidence="5">
    <location>
        <begin position="58"/>
        <end position="104"/>
    </location>
</feature>
<dbReference type="Proteomes" id="UP000193240">
    <property type="component" value="Unassembled WGS sequence"/>
</dbReference>
<dbReference type="AlphaFoldDB" id="A0A1Y2MEP6"/>
<evidence type="ECO:0000259" key="6">
    <source>
        <dbReference type="PROSITE" id="PS51999"/>
    </source>
</evidence>
<feature type="domain" description="GRF-type" evidence="6">
    <location>
        <begin position="4"/>
        <end position="50"/>
    </location>
</feature>
<keyword evidence="8" id="KW-1185">Reference proteome</keyword>
<evidence type="ECO:0000256" key="5">
    <source>
        <dbReference type="SAM" id="MobiDB-lite"/>
    </source>
</evidence>
<dbReference type="STRING" id="105696.A0A1Y2MEP6"/>
<dbReference type="EMBL" id="KZ107838">
    <property type="protein sequence ID" value="OSS54613.1"/>
    <property type="molecule type" value="Genomic_DNA"/>
</dbReference>
<dbReference type="InterPro" id="IPR010666">
    <property type="entry name" value="Znf_GRF"/>
</dbReference>
<evidence type="ECO:0000256" key="4">
    <source>
        <dbReference type="PROSITE-ProRule" id="PRU01343"/>
    </source>
</evidence>
<sequence length="104" mass="12239">MWLCDCNPRQPANHFKVRKPGRNKYKWFRTCQKQQNDKSRCNFFLWDSDAHPREVAAVASNSRTEPMPTDPQTPMKRPSPYIGPSGVDSTRKRRRITDIDMNDE</sequence>
<dbReference type="GO" id="GO:0008270">
    <property type="term" value="F:zinc ion binding"/>
    <property type="evidence" value="ECO:0007669"/>
    <property type="project" value="UniProtKB-KW"/>
</dbReference>
<proteinExistence type="predicted"/>
<dbReference type="InParanoid" id="A0A1Y2MEP6"/>
<reference evidence="7 8" key="1">
    <citation type="journal article" date="2017" name="Genome Announc.">
        <title>Genome sequence of the saprophytic ascomycete Epicoccum nigrum ICMP 19927 strain isolated from New Zealand.</title>
        <authorList>
            <person name="Fokin M."/>
            <person name="Fleetwood D."/>
            <person name="Weir B.S."/>
            <person name="Villas-Boas S.G."/>
        </authorList>
    </citation>
    <scope>NUCLEOTIDE SEQUENCE [LARGE SCALE GENOMIC DNA]</scope>
    <source>
        <strain evidence="7 8">ICMP 19927</strain>
    </source>
</reference>
<evidence type="ECO:0000256" key="1">
    <source>
        <dbReference type="ARBA" id="ARBA00022723"/>
    </source>
</evidence>
<name>A0A1Y2MEP6_EPING</name>
<evidence type="ECO:0000313" key="8">
    <source>
        <dbReference type="Proteomes" id="UP000193240"/>
    </source>
</evidence>
<gene>
    <name evidence="7" type="ORF">B5807_01009</name>
</gene>
<evidence type="ECO:0000256" key="2">
    <source>
        <dbReference type="ARBA" id="ARBA00022771"/>
    </source>
</evidence>
<evidence type="ECO:0000256" key="3">
    <source>
        <dbReference type="ARBA" id="ARBA00022833"/>
    </source>
</evidence>
<keyword evidence="3" id="KW-0862">Zinc</keyword>
<accession>A0A1Y2MEP6</accession>
<dbReference type="PROSITE" id="PS51999">
    <property type="entry name" value="ZF_GRF"/>
    <property type="match status" value="1"/>
</dbReference>
<keyword evidence="2 4" id="KW-0863">Zinc-finger</keyword>
<protein>
    <recommendedName>
        <fullName evidence="6">GRF-type domain-containing protein</fullName>
    </recommendedName>
</protein>
<evidence type="ECO:0000313" key="7">
    <source>
        <dbReference type="EMBL" id="OSS54613.1"/>
    </source>
</evidence>
<keyword evidence="1" id="KW-0479">Metal-binding</keyword>
<organism evidence="7 8">
    <name type="scientific">Epicoccum nigrum</name>
    <name type="common">Soil fungus</name>
    <name type="synonym">Epicoccum purpurascens</name>
    <dbReference type="NCBI Taxonomy" id="105696"/>
    <lineage>
        <taxon>Eukaryota</taxon>
        <taxon>Fungi</taxon>
        <taxon>Dikarya</taxon>
        <taxon>Ascomycota</taxon>
        <taxon>Pezizomycotina</taxon>
        <taxon>Dothideomycetes</taxon>
        <taxon>Pleosporomycetidae</taxon>
        <taxon>Pleosporales</taxon>
        <taxon>Pleosporineae</taxon>
        <taxon>Didymellaceae</taxon>
        <taxon>Epicoccum</taxon>
    </lineage>
</organism>